<name>A0A8T0J694_CERPU</name>
<dbReference type="Proteomes" id="UP000822688">
    <property type="component" value="Chromosome 1"/>
</dbReference>
<keyword evidence="4" id="KW-1185">Reference proteome</keyword>
<protein>
    <submittedName>
        <fullName evidence="3">Uncharacterized protein</fullName>
    </submittedName>
</protein>
<dbReference type="EMBL" id="CM026421">
    <property type="protein sequence ID" value="KAG0590742.1"/>
    <property type="molecule type" value="Genomic_DNA"/>
</dbReference>
<comment type="caution">
    <text evidence="3">The sequence shown here is derived from an EMBL/GenBank/DDBJ whole genome shotgun (WGS) entry which is preliminary data.</text>
</comment>
<proteinExistence type="predicted"/>
<evidence type="ECO:0000313" key="4">
    <source>
        <dbReference type="Proteomes" id="UP000822688"/>
    </source>
</evidence>
<dbReference type="AlphaFoldDB" id="A0A8T0J694"/>
<evidence type="ECO:0000313" key="3">
    <source>
        <dbReference type="EMBL" id="KAG0590742.1"/>
    </source>
</evidence>
<reference evidence="3" key="1">
    <citation type="submission" date="2020-06" db="EMBL/GenBank/DDBJ databases">
        <title>WGS assembly of Ceratodon purpureus strain R40.</title>
        <authorList>
            <person name="Carey S.B."/>
            <person name="Jenkins J."/>
            <person name="Shu S."/>
            <person name="Lovell J.T."/>
            <person name="Sreedasyam A."/>
            <person name="Maumus F."/>
            <person name="Tiley G.P."/>
            <person name="Fernandez-Pozo N."/>
            <person name="Barry K."/>
            <person name="Chen C."/>
            <person name="Wang M."/>
            <person name="Lipzen A."/>
            <person name="Daum C."/>
            <person name="Saski C.A."/>
            <person name="Payton A.C."/>
            <person name="Mcbreen J.C."/>
            <person name="Conrad R.E."/>
            <person name="Kollar L.M."/>
            <person name="Olsson S."/>
            <person name="Huttunen S."/>
            <person name="Landis J.B."/>
            <person name="Wickett N.J."/>
            <person name="Johnson M.G."/>
            <person name="Rensing S.A."/>
            <person name="Grimwood J."/>
            <person name="Schmutz J."/>
            <person name="Mcdaniel S.F."/>
        </authorList>
    </citation>
    <scope>NUCLEOTIDE SEQUENCE</scope>
    <source>
        <strain evidence="3">R40</strain>
    </source>
</reference>
<keyword evidence="2" id="KW-1133">Transmembrane helix</keyword>
<evidence type="ECO:0000256" key="1">
    <source>
        <dbReference type="SAM" id="MobiDB-lite"/>
    </source>
</evidence>
<keyword evidence="2" id="KW-0472">Membrane</keyword>
<organism evidence="3 4">
    <name type="scientific">Ceratodon purpureus</name>
    <name type="common">Fire moss</name>
    <name type="synonym">Dicranum purpureum</name>
    <dbReference type="NCBI Taxonomy" id="3225"/>
    <lineage>
        <taxon>Eukaryota</taxon>
        <taxon>Viridiplantae</taxon>
        <taxon>Streptophyta</taxon>
        <taxon>Embryophyta</taxon>
        <taxon>Bryophyta</taxon>
        <taxon>Bryophytina</taxon>
        <taxon>Bryopsida</taxon>
        <taxon>Dicranidae</taxon>
        <taxon>Pseudoditrichales</taxon>
        <taxon>Ditrichaceae</taxon>
        <taxon>Ceratodon</taxon>
    </lineage>
</organism>
<evidence type="ECO:0000256" key="2">
    <source>
        <dbReference type="SAM" id="Phobius"/>
    </source>
</evidence>
<accession>A0A8T0J694</accession>
<feature type="region of interest" description="Disordered" evidence="1">
    <location>
        <begin position="1"/>
        <end position="26"/>
    </location>
</feature>
<gene>
    <name evidence="3" type="ORF">KC19_1G123200</name>
</gene>
<sequence>MGTHPPMTSPFLPISQPAPPHSSSVALAPAGLRRHPRFLLSSARSTPRLCSSPSPSLLALAALCWIYFCFLCKFKFLDGSIYRSFDLVAQVLRNLPWYHIIIC</sequence>
<keyword evidence="2" id="KW-0812">Transmembrane</keyword>
<feature type="transmembrane region" description="Helical" evidence="2">
    <location>
        <begin position="56"/>
        <end position="74"/>
    </location>
</feature>